<keyword evidence="1" id="KW-0479">Metal-binding</keyword>
<dbReference type="InterPro" id="IPR001138">
    <property type="entry name" value="Zn2Cys6_DnaBD"/>
</dbReference>
<name>A0A9W8QGE1_AKAMU</name>
<protein>
    <recommendedName>
        <fullName evidence="8">Zn(2)-C6 fungal-type domain-containing protein</fullName>
    </recommendedName>
</protein>
<dbReference type="InterPro" id="IPR036864">
    <property type="entry name" value="Zn2-C6_fun-type_DNA-bd_sf"/>
</dbReference>
<keyword evidence="6" id="KW-0539">Nucleus</keyword>
<comment type="caution">
    <text evidence="9">The sequence shown here is derived from an EMBL/GenBank/DDBJ whole genome shotgun (WGS) entry which is preliminary data.</text>
</comment>
<evidence type="ECO:0000256" key="6">
    <source>
        <dbReference type="ARBA" id="ARBA00023242"/>
    </source>
</evidence>
<dbReference type="PROSITE" id="PS50048">
    <property type="entry name" value="ZN2_CY6_FUNGAL_2"/>
    <property type="match status" value="1"/>
</dbReference>
<dbReference type="PANTHER" id="PTHR36206:SF12">
    <property type="entry name" value="ASPERCRYPTIN BIOSYNTHESIS CLUSTER-SPECIFIC TRANSCRIPTION REGULATOR ATNN-RELATED"/>
    <property type="match status" value="1"/>
</dbReference>
<feature type="region of interest" description="Disordered" evidence="7">
    <location>
        <begin position="1"/>
        <end position="38"/>
    </location>
</feature>
<dbReference type="Pfam" id="PF00172">
    <property type="entry name" value="Zn_clus"/>
    <property type="match status" value="1"/>
</dbReference>
<dbReference type="EMBL" id="JAJHUN010000008">
    <property type="protein sequence ID" value="KAJ4154146.1"/>
    <property type="molecule type" value="Genomic_DNA"/>
</dbReference>
<dbReference type="AlphaFoldDB" id="A0A9W8QGE1"/>
<keyword evidence="10" id="KW-1185">Reference proteome</keyword>
<gene>
    <name evidence="9" type="ORF">LMH87_010609</name>
</gene>
<evidence type="ECO:0000313" key="9">
    <source>
        <dbReference type="EMBL" id="KAJ4154146.1"/>
    </source>
</evidence>
<keyword evidence="3" id="KW-0805">Transcription regulation</keyword>
<evidence type="ECO:0000256" key="1">
    <source>
        <dbReference type="ARBA" id="ARBA00022723"/>
    </source>
</evidence>
<evidence type="ECO:0000256" key="5">
    <source>
        <dbReference type="ARBA" id="ARBA00023163"/>
    </source>
</evidence>
<dbReference type="Gene3D" id="4.10.240.10">
    <property type="entry name" value="Zn(2)-C6 fungal-type DNA-binding domain"/>
    <property type="match status" value="1"/>
</dbReference>
<dbReference type="RefSeq" id="XP_056054804.1">
    <property type="nucleotide sequence ID" value="XM_056197790.1"/>
</dbReference>
<accession>A0A9W8QGE1</accession>
<dbReference type="PROSITE" id="PS00463">
    <property type="entry name" value="ZN2_CY6_FUNGAL_1"/>
    <property type="match status" value="1"/>
</dbReference>
<feature type="domain" description="Zn(2)-C6 fungal-type" evidence="8">
    <location>
        <begin position="42"/>
        <end position="70"/>
    </location>
</feature>
<dbReference type="SUPFAM" id="SSF57701">
    <property type="entry name" value="Zn2/Cys6 DNA-binding domain"/>
    <property type="match status" value="1"/>
</dbReference>
<dbReference type="GeneID" id="80897768"/>
<dbReference type="InterPro" id="IPR052360">
    <property type="entry name" value="Transcr_Regulatory_Proteins"/>
</dbReference>
<evidence type="ECO:0000313" key="10">
    <source>
        <dbReference type="Proteomes" id="UP001144673"/>
    </source>
</evidence>
<dbReference type="KEGG" id="amus:LMH87_010609"/>
<dbReference type="SMART" id="SM00066">
    <property type="entry name" value="GAL4"/>
    <property type="match status" value="1"/>
</dbReference>
<reference evidence="9" key="1">
    <citation type="journal article" date="2023" name="Access Microbiol">
        <title>De-novo genome assembly for Akanthomyces muscarius, a biocontrol agent of insect agricultural pests.</title>
        <authorList>
            <person name="Erdos Z."/>
            <person name="Studholme D.J."/>
            <person name="Raymond B."/>
            <person name="Sharma M."/>
        </authorList>
    </citation>
    <scope>NUCLEOTIDE SEQUENCE</scope>
    <source>
        <strain evidence="9">Ve6</strain>
    </source>
</reference>
<dbReference type="Proteomes" id="UP001144673">
    <property type="component" value="Chromosome 5"/>
</dbReference>
<dbReference type="GO" id="GO:0008270">
    <property type="term" value="F:zinc ion binding"/>
    <property type="evidence" value="ECO:0007669"/>
    <property type="project" value="InterPro"/>
</dbReference>
<keyword evidence="4" id="KW-0238">DNA-binding</keyword>
<keyword evidence="2" id="KW-0862">Zinc</keyword>
<keyword evidence="5" id="KW-0804">Transcription</keyword>
<dbReference type="GO" id="GO:0003677">
    <property type="term" value="F:DNA binding"/>
    <property type="evidence" value="ECO:0007669"/>
    <property type="project" value="UniProtKB-KW"/>
</dbReference>
<dbReference type="CDD" id="cd00067">
    <property type="entry name" value="GAL4"/>
    <property type="match status" value="1"/>
</dbReference>
<evidence type="ECO:0000256" key="3">
    <source>
        <dbReference type="ARBA" id="ARBA00023015"/>
    </source>
</evidence>
<evidence type="ECO:0000256" key="2">
    <source>
        <dbReference type="ARBA" id="ARBA00022833"/>
    </source>
</evidence>
<dbReference type="GO" id="GO:0000981">
    <property type="term" value="F:DNA-binding transcription factor activity, RNA polymerase II-specific"/>
    <property type="evidence" value="ECO:0007669"/>
    <property type="project" value="InterPro"/>
</dbReference>
<evidence type="ECO:0000256" key="4">
    <source>
        <dbReference type="ARBA" id="ARBA00023125"/>
    </source>
</evidence>
<evidence type="ECO:0000259" key="8">
    <source>
        <dbReference type="PROSITE" id="PS50048"/>
    </source>
</evidence>
<evidence type="ECO:0000256" key="7">
    <source>
        <dbReference type="SAM" id="MobiDB-lite"/>
    </source>
</evidence>
<dbReference type="PANTHER" id="PTHR36206">
    <property type="entry name" value="ASPERCRYPTIN BIOSYNTHESIS CLUSTER-SPECIFIC TRANSCRIPTION REGULATOR ATNN-RELATED"/>
    <property type="match status" value="1"/>
</dbReference>
<organism evidence="9 10">
    <name type="scientific">Akanthomyces muscarius</name>
    <name type="common">Entomopathogenic fungus</name>
    <name type="synonym">Lecanicillium muscarium</name>
    <dbReference type="NCBI Taxonomy" id="2231603"/>
    <lineage>
        <taxon>Eukaryota</taxon>
        <taxon>Fungi</taxon>
        <taxon>Dikarya</taxon>
        <taxon>Ascomycota</taxon>
        <taxon>Pezizomycotina</taxon>
        <taxon>Sordariomycetes</taxon>
        <taxon>Hypocreomycetidae</taxon>
        <taxon>Hypocreales</taxon>
        <taxon>Cordycipitaceae</taxon>
        <taxon>Akanthomyces</taxon>
    </lineage>
</organism>
<proteinExistence type="predicted"/>
<sequence length="655" mass="71550">MQGPGHLGARGPRPGAQQLSGRTKARTNAPRQRAWAPKTKTGCITCRRRRVKCDEIKPACMRCASGGRVCEGYDGRPRDHPASPPLGSAPHEASSRAIGSAPSLFLAQRPRTTLGPVGVKVNLSDMTMFDALRFQIVEVVAGSFDHAFWAIDVLRACQVQPAIWHASLALTALHQSQRYHAVDTFRRARHERLSMTHSTAVIQHVIALTRRRQLCRAERETLLLASLLLTALSTIQGDLPQAVMHAGNCIQLFHQWRLWEHHRSSATSCGSMLNADSIGAIIAHLEMQLLSRLKHINVPPWGSPGSPPRCTDISFDSSTDAYHEFQPLFTSLIGMWQYADWPKANVYVGEVAFDEFLPVCKDLVVDARELLEVVRNGANATADRNAPPAFSFTMSVVEGLFWAGHGCRDPFTRRDILQIIKVWPRREGIWDNALMAAMLETSITLEENAWRSTPRDPTRSNKSIGTTMRFATLLGALCAATLATATPRTAHIYVQPVQGGGKPTPLAEFAYDVAAPSTAEVLTYEAPDLPDGTSTVRVGVYDVATKKWSSGTTVASVDNFSKGFAPNFLVSVDASGAVVSATLKGVQIDAGHTRDFGPQVVLLPEARGTQPALNKPVVLNPEGKREEPQEKTLLQKYWWVLAIVAFIAVSGGGDK</sequence>